<sequence length="126" mass="14407">MTPPIATDFDEWLADTYAETGSFTVLFVLLRITEATVEPLRSAYLHVVGDETRWPEMLSLFAGARVDWSAVVFFRAGREGLVRDDEAKARLAALTRKLHEDRSLIRDGEFFNADGLRLRLEERKPH</sequence>
<proteinExistence type="predicted"/>
<name>A0ABV6JV17_9PROT</name>
<protein>
    <submittedName>
        <fullName evidence="1">Uncharacterized protein</fullName>
    </submittedName>
</protein>
<reference evidence="1 2" key="1">
    <citation type="submission" date="2024-09" db="EMBL/GenBank/DDBJ databases">
        <authorList>
            <person name="Sun Q."/>
            <person name="Mori K."/>
        </authorList>
    </citation>
    <scope>NUCLEOTIDE SEQUENCE [LARGE SCALE GENOMIC DNA]</scope>
    <source>
        <strain evidence="1 2">TBRC 5777</strain>
    </source>
</reference>
<evidence type="ECO:0000313" key="1">
    <source>
        <dbReference type="EMBL" id="MFC0409575.1"/>
    </source>
</evidence>
<gene>
    <name evidence="1" type="ORF">ACFFGY_15085</name>
</gene>
<dbReference type="Proteomes" id="UP001589865">
    <property type="component" value="Unassembled WGS sequence"/>
</dbReference>
<organism evidence="1 2">
    <name type="scientific">Roseomonas elaeocarpi</name>
    <dbReference type="NCBI Taxonomy" id="907779"/>
    <lineage>
        <taxon>Bacteria</taxon>
        <taxon>Pseudomonadati</taxon>
        <taxon>Pseudomonadota</taxon>
        <taxon>Alphaproteobacteria</taxon>
        <taxon>Acetobacterales</taxon>
        <taxon>Roseomonadaceae</taxon>
        <taxon>Roseomonas</taxon>
    </lineage>
</organism>
<accession>A0ABV6JV17</accession>
<comment type="caution">
    <text evidence="1">The sequence shown here is derived from an EMBL/GenBank/DDBJ whole genome shotgun (WGS) entry which is preliminary data.</text>
</comment>
<keyword evidence="2" id="KW-1185">Reference proteome</keyword>
<dbReference type="RefSeq" id="WP_377045326.1">
    <property type="nucleotide sequence ID" value="NZ_JBHLUN010000010.1"/>
</dbReference>
<dbReference type="EMBL" id="JBHLUN010000010">
    <property type="protein sequence ID" value="MFC0409575.1"/>
    <property type="molecule type" value="Genomic_DNA"/>
</dbReference>
<evidence type="ECO:0000313" key="2">
    <source>
        <dbReference type="Proteomes" id="UP001589865"/>
    </source>
</evidence>